<dbReference type="PANTHER" id="PTHR15071">
    <property type="entry name" value="MANNOSE-6-PHOSPHATE RECEPTOR FAMILY MEMBER"/>
    <property type="match status" value="1"/>
</dbReference>
<dbReference type="Proteomes" id="UP001342314">
    <property type="component" value="Unassembled WGS sequence"/>
</dbReference>
<dbReference type="Gene3D" id="2.70.130.10">
    <property type="entry name" value="Mannose-6-phosphate receptor binding domain"/>
    <property type="match status" value="1"/>
</dbReference>
<evidence type="ECO:0000313" key="10">
    <source>
        <dbReference type="Proteomes" id="UP001342314"/>
    </source>
</evidence>
<feature type="compositionally biased region" description="Low complexity" evidence="7">
    <location>
        <begin position="1"/>
        <end position="13"/>
    </location>
</feature>
<protein>
    <recommendedName>
        <fullName evidence="11">Autophagy-related protein 27</fullName>
    </recommendedName>
</protein>
<comment type="subcellular location">
    <subcellularLocation>
        <location evidence="1">Preautophagosomal structure membrane</location>
        <topology evidence="1">Single-pass type I membrane protein</topology>
    </subcellularLocation>
</comment>
<evidence type="ECO:0008006" key="11">
    <source>
        <dbReference type="Google" id="ProtNLM"/>
    </source>
</evidence>
<evidence type="ECO:0000256" key="4">
    <source>
        <dbReference type="ARBA" id="ARBA00022927"/>
    </source>
</evidence>
<evidence type="ECO:0000256" key="6">
    <source>
        <dbReference type="ARBA" id="ARBA00023136"/>
    </source>
</evidence>
<dbReference type="GO" id="GO:0034045">
    <property type="term" value="C:phagophore assembly site membrane"/>
    <property type="evidence" value="ECO:0007669"/>
    <property type="project" value="UniProtKB-SubCell"/>
</dbReference>
<feature type="transmembrane region" description="Helical" evidence="8">
    <location>
        <begin position="221"/>
        <end position="241"/>
    </location>
</feature>
<keyword evidence="3" id="KW-0732">Signal</keyword>
<evidence type="ECO:0000256" key="5">
    <source>
        <dbReference type="ARBA" id="ARBA00022989"/>
    </source>
</evidence>
<feature type="region of interest" description="Disordered" evidence="7">
    <location>
        <begin position="183"/>
        <end position="213"/>
    </location>
</feature>
<keyword evidence="4" id="KW-0653">Protein transport</keyword>
<accession>A0AAV5GM67</accession>
<evidence type="ECO:0000256" key="8">
    <source>
        <dbReference type="SAM" id="Phobius"/>
    </source>
</evidence>
<evidence type="ECO:0000256" key="2">
    <source>
        <dbReference type="ARBA" id="ARBA00022692"/>
    </source>
</evidence>
<evidence type="ECO:0000313" key="9">
    <source>
        <dbReference type="EMBL" id="GJN91303.1"/>
    </source>
</evidence>
<dbReference type="GO" id="GO:0015031">
    <property type="term" value="P:protein transport"/>
    <property type="evidence" value="ECO:0007669"/>
    <property type="project" value="UniProtKB-KW"/>
</dbReference>
<gene>
    <name evidence="9" type="ORF">Rhopal_004322-T1</name>
</gene>
<organism evidence="9 10">
    <name type="scientific">Rhodotorula paludigena</name>
    <dbReference type="NCBI Taxonomy" id="86838"/>
    <lineage>
        <taxon>Eukaryota</taxon>
        <taxon>Fungi</taxon>
        <taxon>Dikarya</taxon>
        <taxon>Basidiomycota</taxon>
        <taxon>Pucciniomycotina</taxon>
        <taxon>Microbotryomycetes</taxon>
        <taxon>Sporidiobolales</taxon>
        <taxon>Sporidiobolaceae</taxon>
        <taxon>Rhodotorula</taxon>
    </lineage>
</organism>
<keyword evidence="5 8" id="KW-1133">Transmembrane helix</keyword>
<dbReference type="GO" id="GO:0012505">
    <property type="term" value="C:endomembrane system"/>
    <property type="evidence" value="ECO:0007669"/>
    <property type="project" value="UniProtKB-ARBA"/>
</dbReference>
<evidence type="ECO:0000256" key="7">
    <source>
        <dbReference type="SAM" id="MobiDB-lite"/>
    </source>
</evidence>
<keyword evidence="4" id="KW-0813">Transport</keyword>
<dbReference type="AlphaFoldDB" id="A0AAV5GM67"/>
<keyword evidence="10" id="KW-1185">Reference proteome</keyword>
<keyword evidence="6 8" id="KW-0472">Membrane</keyword>
<reference evidence="9 10" key="1">
    <citation type="submission" date="2021-12" db="EMBL/GenBank/DDBJ databases">
        <title>High titer production of polyol ester of fatty acids by Rhodotorula paludigena BS15 towards product separation-free biomass refinery.</title>
        <authorList>
            <person name="Mano J."/>
            <person name="Ono H."/>
            <person name="Tanaka T."/>
            <person name="Naito K."/>
            <person name="Sushida H."/>
            <person name="Ike M."/>
            <person name="Tokuyasu K."/>
            <person name="Kitaoka M."/>
        </authorList>
    </citation>
    <scope>NUCLEOTIDE SEQUENCE [LARGE SCALE GENOMIC DNA]</scope>
    <source>
        <strain evidence="9 10">BS15</strain>
    </source>
</reference>
<dbReference type="InterPro" id="IPR018939">
    <property type="entry name" value="Autophagy-rel_prot_27"/>
</dbReference>
<dbReference type="Pfam" id="PF09451">
    <property type="entry name" value="ATG27"/>
    <property type="match status" value="1"/>
</dbReference>
<dbReference type="PANTHER" id="PTHR15071:SF13">
    <property type="entry name" value="AUTOPHAGY-RELATED PROTEIN 27"/>
    <property type="match status" value="1"/>
</dbReference>
<evidence type="ECO:0000256" key="3">
    <source>
        <dbReference type="ARBA" id="ARBA00022729"/>
    </source>
</evidence>
<feature type="region of interest" description="Disordered" evidence="7">
    <location>
        <begin position="1"/>
        <end position="21"/>
    </location>
</feature>
<sequence length="289" mass="30489">MASLAPTAAGSAAEVSPPSAGSTPALAQWDCTLSLGAAHLNLAQVDAVHSWETHTRYALSLCSALPDPSSSAPEDDCPHGTRLCMRAFSSRSGLEDRLLSVVPVAGELDGGPAFQPTAKKKDGEKANEAWVLELGGGKYNGVEQKARIEMRCDPDAKETSPTVEDYDSKAGVLSLKWTTFAACPTNSDSSPPPEGDNKPDDGGGGNREDGARDPVGHSGGLGFFGWFITLLVVAFVAYFAIGSYQNYTTYGATGWDMIPHRDVWRDLPYVVADLFKGRGGSRNGYSALG</sequence>
<dbReference type="EMBL" id="BQKY01000008">
    <property type="protein sequence ID" value="GJN91303.1"/>
    <property type="molecule type" value="Genomic_DNA"/>
</dbReference>
<dbReference type="InterPro" id="IPR009011">
    <property type="entry name" value="Man6P_isomerase_rcpt-bd_dom_sf"/>
</dbReference>
<feature type="compositionally biased region" description="Basic and acidic residues" evidence="7">
    <location>
        <begin position="195"/>
        <end position="213"/>
    </location>
</feature>
<name>A0AAV5GM67_9BASI</name>
<evidence type="ECO:0000256" key="1">
    <source>
        <dbReference type="ARBA" id="ARBA00004472"/>
    </source>
</evidence>
<keyword evidence="2 8" id="KW-0812">Transmembrane</keyword>
<proteinExistence type="predicted"/>
<comment type="caution">
    <text evidence="9">The sequence shown here is derived from an EMBL/GenBank/DDBJ whole genome shotgun (WGS) entry which is preliminary data.</text>
</comment>